<evidence type="ECO:0000256" key="5">
    <source>
        <dbReference type="ARBA" id="ARBA00022741"/>
    </source>
</evidence>
<evidence type="ECO:0000259" key="10">
    <source>
        <dbReference type="Pfam" id="PF00696"/>
    </source>
</evidence>
<gene>
    <name evidence="11" type="ORF">GBAR_LOCUS11518</name>
</gene>
<evidence type="ECO:0000256" key="8">
    <source>
        <dbReference type="ARBA" id="ARBA00022975"/>
    </source>
</evidence>
<keyword evidence="8" id="KW-0665">Pyrimidine biosynthesis</keyword>
<comment type="pathway">
    <text evidence="1">Pyrimidine metabolism; CTP biosynthesis via de novo pathway; UDP from UMP (UMPK route): step 1/1.</text>
</comment>
<dbReference type="SUPFAM" id="SSF53633">
    <property type="entry name" value="Carbamate kinase-like"/>
    <property type="match status" value="1"/>
</dbReference>
<dbReference type="InterPro" id="IPR036393">
    <property type="entry name" value="AceGlu_kinase-like_sf"/>
</dbReference>
<name>A0AA35WJ81_GEOBA</name>
<dbReference type="PANTHER" id="PTHR42833:SF4">
    <property type="entry name" value="URIDYLATE KINASE PUMPKIN, CHLOROPLASTIC"/>
    <property type="match status" value="1"/>
</dbReference>
<proteinExistence type="inferred from homology"/>
<reference evidence="11" key="1">
    <citation type="submission" date="2023-03" db="EMBL/GenBank/DDBJ databases">
        <authorList>
            <person name="Steffen K."/>
            <person name="Cardenas P."/>
        </authorList>
    </citation>
    <scope>NUCLEOTIDE SEQUENCE</scope>
</reference>
<evidence type="ECO:0000313" key="11">
    <source>
        <dbReference type="EMBL" id="CAI8019121.1"/>
    </source>
</evidence>
<dbReference type="Gene3D" id="3.40.1160.10">
    <property type="entry name" value="Acetylglutamate kinase-like"/>
    <property type="match status" value="1"/>
</dbReference>
<evidence type="ECO:0000256" key="1">
    <source>
        <dbReference type="ARBA" id="ARBA00004791"/>
    </source>
</evidence>
<dbReference type="Proteomes" id="UP001174909">
    <property type="component" value="Unassembled WGS sequence"/>
</dbReference>
<dbReference type="EMBL" id="CASHTH010001728">
    <property type="protein sequence ID" value="CAI8019121.1"/>
    <property type="molecule type" value="Genomic_DNA"/>
</dbReference>
<dbReference type="InterPro" id="IPR001048">
    <property type="entry name" value="Asp/Glu/Uridylate_kinase"/>
</dbReference>
<evidence type="ECO:0000256" key="6">
    <source>
        <dbReference type="ARBA" id="ARBA00022777"/>
    </source>
</evidence>
<comment type="similarity">
    <text evidence="2">Belongs to the UMP kinase family.</text>
</comment>
<dbReference type="GO" id="GO:0006225">
    <property type="term" value="P:UDP biosynthetic process"/>
    <property type="evidence" value="ECO:0007669"/>
    <property type="project" value="TreeGrafter"/>
</dbReference>
<evidence type="ECO:0000256" key="2">
    <source>
        <dbReference type="ARBA" id="ARBA00007614"/>
    </source>
</evidence>
<dbReference type="GO" id="GO:0033862">
    <property type="term" value="F:UMP kinase activity"/>
    <property type="evidence" value="ECO:0007669"/>
    <property type="project" value="UniProtKB-EC"/>
</dbReference>
<evidence type="ECO:0000256" key="7">
    <source>
        <dbReference type="ARBA" id="ARBA00022840"/>
    </source>
</evidence>
<dbReference type="Pfam" id="PF00696">
    <property type="entry name" value="AA_kinase"/>
    <property type="match status" value="1"/>
</dbReference>
<evidence type="ECO:0000256" key="3">
    <source>
        <dbReference type="ARBA" id="ARBA00012899"/>
    </source>
</evidence>
<dbReference type="AlphaFoldDB" id="A0AA35WJ81"/>
<evidence type="ECO:0000256" key="9">
    <source>
        <dbReference type="ARBA" id="ARBA00032092"/>
    </source>
</evidence>
<dbReference type="PANTHER" id="PTHR42833">
    <property type="entry name" value="URIDYLATE KINASE"/>
    <property type="match status" value="1"/>
</dbReference>
<feature type="domain" description="Aspartate/glutamate/uridylate kinase" evidence="10">
    <location>
        <begin position="4"/>
        <end position="150"/>
    </location>
</feature>
<keyword evidence="7" id="KW-0067">ATP-binding</keyword>
<sequence>MERSTADYAGMVATIINGLALQDALERRGITTRTQSALPIQAVAEPYIRRRAIRHLEKGRVVLFCAGAGNPYMSTDTASALRALEIGAEVLLMAKNGVDGVYDSDPRTNPEAVRFGNLEYLDAVNRRLEVMDSTAMTLCMDNDMPIIVFDIFEQGTMSRILRGDAVGTTINGGEQNARAQR</sequence>
<protein>
    <recommendedName>
        <fullName evidence="3">UMP kinase</fullName>
        <ecNumber evidence="3">2.7.4.22</ecNumber>
    </recommendedName>
    <alternativeName>
        <fullName evidence="9">Uridine monophosphate kinase</fullName>
    </alternativeName>
</protein>
<dbReference type="GO" id="GO:0005737">
    <property type="term" value="C:cytoplasm"/>
    <property type="evidence" value="ECO:0007669"/>
    <property type="project" value="InterPro"/>
</dbReference>
<evidence type="ECO:0000256" key="4">
    <source>
        <dbReference type="ARBA" id="ARBA00022679"/>
    </source>
</evidence>
<dbReference type="GO" id="GO:0005524">
    <property type="term" value="F:ATP binding"/>
    <property type="evidence" value="ECO:0007669"/>
    <property type="project" value="UniProtKB-KW"/>
</dbReference>
<dbReference type="EC" id="2.7.4.22" evidence="3"/>
<keyword evidence="6 11" id="KW-0418">Kinase</keyword>
<keyword evidence="12" id="KW-1185">Reference proteome</keyword>
<dbReference type="InterPro" id="IPR015963">
    <property type="entry name" value="Uridylate_kinase_bac"/>
</dbReference>
<accession>A0AA35WJ81</accession>
<keyword evidence="4" id="KW-0808">Transferase</keyword>
<comment type="caution">
    <text evidence="11">The sequence shown here is derived from an EMBL/GenBank/DDBJ whole genome shotgun (WGS) entry which is preliminary data.</text>
</comment>
<keyword evidence="5" id="KW-0547">Nucleotide-binding</keyword>
<organism evidence="11 12">
    <name type="scientific">Geodia barretti</name>
    <name type="common">Barrett's horny sponge</name>
    <dbReference type="NCBI Taxonomy" id="519541"/>
    <lineage>
        <taxon>Eukaryota</taxon>
        <taxon>Metazoa</taxon>
        <taxon>Porifera</taxon>
        <taxon>Demospongiae</taxon>
        <taxon>Heteroscleromorpha</taxon>
        <taxon>Tetractinellida</taxon>
        <taxon>Astrophorina</taxon>
        <taxon>Geodiidae</taxon>
        <taxon>Geodia</taxon>
    </lineage>
</organism>
<evidence type="ECO:0000313" key="12">
    <source>
        <dbReference type="Proteomes" id="UP001174909"/>
    </source>
</evidence>
<dbReference type="CDD" id="cd04254">
    <property type="entry name" value="AAK_UMPK-PyrH-Ec"/>
    <property type="match status" value="1"/>
</dbReference>